<name>A0A2T6ABP4_9RHOB</name>
<protein>
    <submittedName>
        <fullName evidence="1">Uncharacterized protein</fullName>
    </submittedName>
</protein>
<evidence type="ECO:0000313" key="1">
    <source>
        <dbReference type="EMBL" id="PTX41241.1"/>
    </source>
</evidence>
<organism evidence="1 2">
    <name type="scientific">Gemmobacter caeni</name>
    <dbReference type="NCBI Taxonomy" id="589035"/>
    <lineage>
        <taxon>Bacteria</taxon>
        <taxon>Pseudomonadati</taxon>
        <taxon>Pseudomonadota</taxon>
        <taxon>Alphaproteobacteria</taxon>
        <taxon>Rhodobacterales</taxon>
        <taxon>Paracoccaceae</taxon>
        <taxon>Gemmobacter</taxon>
    </lineage>
</organism>
<evidence type="ECO:0000313" key="2">
    <source>
        <dbReference type="Proteomes" id="UP000244224"/>
    </source>
</evidence>
<proteinExistence type="predicted"/>
<comment type="caution">
    <text evidence="1">The sequence shown here is derived from an EMBL/GenBank/DDBJ whole genome shotgun (WGS) entry which is preliminary data.</text>
</comment>
<keyword evidence="2" id="KW-1185">Reference proteome</keyword>
<accession>A0A2T6ABP4</accession>
<dbReference type="Proteomes" id="UP000244224">
    <property type="component" value="Unassembled WGS sequence"/>
</dbReference>
<sequence>MDIAHARSTSLLLDLVLIGLTFRALWTGRGAY</sequence>
<reference evidence="1 2" key="1">
    <citation type="submission" date="2018-04" db="EMBL/GenBank/DDBJ databases">
        <title>Genomic Encyclopedia of Archaeal and Bacterial Type Strains, Phase II (KMG-II): from individual species to whole genera.</title>
        <authorList>
            <person name="Goeker M."/>
        </authorList>
    </citation>
    <scope>NUCLEOTIDE SEQUENCE [LARGE SCALE GENOMIC DNA]</scope>
    <source>
        <strain evidence="1 2">DSM 21823</strain>
    </source>
</reference>
<dbReference type="AlphaFoldDB" id="A0A2T6ABP4"/>
<dbReference type="EMBL" id="QBKP01000031">
    <property type="protein sequence ID" value="PTX41241.1"/>
    <property type="molecule type" value="Genomic_DNA"/>
</dbReference>
<gene>
    <name evidence="1" type="ORF">C8N34_13125</name>
</gene>